<accession>A0A6M5YMA0</accession>
<dbReference type="RefSeq" id="WP_171471020.1">
    <property type="nucleotide sequence ID" value="NZ_CP053452.2"/>
</dbReference>
<name>A0A6M5YMA0_9BACT</name>
<gene>
    <name evidence="1" type="ORF">FTUN_2716</name>
</gene>
<organism evidence="1 2">
    <name type="scientific">Frigoriglobus tundricola</name>
    <dbReference type="NCBI Taxonomy" id="2774151"/>
    <lineage>
        <taxon>Bacteria</taxon>
        <taxon>Pseudomonadati</taxon>
        <taxon>Planctomycetota</taxon>
        <taxon>Planctomycetia</taxon>
        <taxon>Gemmatales</taxon>
        <taxon>Gemmataceae</taxon>
        <taxon>Frigoriglobus</taxon>
    </lineage>
</organism>
<evidence type="ECO:0000313" key="2">
    <source>
        <dbReference type="Proteomes" id="UP000503447"/>
    </source>
</evidence>
<sequence length="233" mass="25756">MTAHPVPTPPHLNGRHRHTYDAIFRHPAAHNLEWHDVRSLLDAIANVTEEHNGALRVTRNEHAITLHAPRHKDVATTDDLMTIRKFLEQSAEVPTAPAVAPGTHLLVVIDHHEAKVYRTESSGAVPEQLVPYDPYGFGRHLHSHAEETDGKRRPERKSFYENIAATLRGADQVLVFGSGTGESSAMDLLVADLKHNHPDVAARVIGSVVIDAHHTTESQLLARAREFFASKGP</sequence>
<dbReference type="Proteomes" id="UP000503447">
    <property type="component" value="Chromosome"/>
</dbReference>
<dbReference type="SUPFAM" id="SSF53137">
    <property type="entry name" value="Translational machinery components"/>
    <property type="match status" value="1"/>
</dbReference>
<protein>
    <submittedName>
        <fullName evidence="1">Uncharacterized protein</fullName>
    </submittedName>
</protein>
<dbReference type="AlphaFoldDB" id="A0A6M5YMA0"/>
<dbReference type="KEGG" id="ftj:FTUN_2716"/>
<reference evidence="2" key="1">
    <citation type="submission" date="2020-05" db="EMBL/GenBank/DDBJ databases">
        <title>Frigoriglobus tundricola gen. nov., sp. nov., a psychrotolerant cellulolytic planctomycete of the family Gemmataceae with two divergent copies of 16S rRNA gene.</title>
        <authorList>
            <person name="Kulichevskaya I.S."/>
            <person name="Ivanova A.A."/>
            <person name="Naumoff D.G."/>
            <person name="Beletsky A.V."/>
            <person name="Rijpstra W.I.C."/>
            <person name="Sinninghe Damste J.S."/>
            <person name="Mardanov A.V."/>
            <person name="Ravin N.V."/>
            <person name="Dedysh S.N."/>
        </authorList>
    </citation>
    <scope>NUCLEOTIDE SEQUENCE [LARGE SCALE GENOMIC DNA]</scope>
    <source>
        <strain evidence="2">PL17</strain>
    </source>
</reference>
<proteinExistence type="predicted"/>
<keyword evidence="2" id="KW-1185">Reference proteome</keyword>
<evidence type="ECO:0000313" key="1">
    <source>
        <dbReference type="EMBL" id="QJW95177.1"/>
    </source>
</evidence>
<dbReference type="EMBL" id="CP053452">
    <property type="protein sequence ID" value="QJW95177.1"/>
    <property type="molecule type" value="Genomic_DNA"/>
</dbReference>